<evidence type="ECO:0000313" key="3">
    <source>
        <dbReference type="EMBL" id="ETV64482.1"/>
    </source>
</evidence>
<dbReference type="InterPro" id="IPR036397">
    <property type="entry name" value="RNaseH_sf"/>
</dbReference>
<dbReference type="AlphaFoldDB" id="W4FAJ8"/>
<sequence>MLQAPRWTTHGTAYDNVCHQGWLLLRSLGLRLLWTDRCNAIHANPLDPPTLPASLPSLAMVHFQALATYHTRRCHQLRAEAFTALVQQCRRATAGHLTPPPTPPRVGLLLFDGASRSDTACGGSGAIAMPIHEPLLSEYDAHYIPTTTTNNIAEYDGLIRALTLAVSMRLTHVEVCGDSQLVLNQMRGLHRVRHPGLRASYLQARSLASRLFCRFTHRPRDFNQAADFLSKQAPDDRRDYNTTTDSDPLPPSEAATYYDYLDFDLLHNPA</sequence>
<dbReference type="CDD" id="cd09279">
    <property type="entry name" value="RNase_HI_like"/>
    <property type="match status" value="1"/>
</dbReference>
<feature type="domain" description="RNase H type-1" evidence="2">
    <location>
        <begin position="103"/>
        <end position="235"/>
    </location>
</feature>
<dbReference type="EMBL" id="KI913303">
    <property type="protein sequence ID" value="ETV64482.1"/>
    <property type="molecule type" value="Genomic_DNA"/>
</dbReference>
<dbReference type="Pfam" id="PF13456">
    <property type="entry name" value="RVT_3"/>
    <property type="match status" value="1"/>
</dbReference>
<dbReference type="SUPFAM" id="SSF53098">
    <property type="entry name" value="Ribonuclease H-like"/>
    <property type="match status" value="1"/>
</dbReference>
<gene>
    <name evidence="3" type="ORF">H257_18636</name>
</gene>
<proteinExistence type="predicted"/>
<dbReference type="GeneID" id="20820632"/>
<evidence type="ECO:0000259" key="2">
    <source>
        <dbReference type="PROSITE" id="PS50879"/>
    </source>
</evidence>
<name>W4FAJ8_APHAT</name>
<dbReference type="Gene3D" id="3.30.420.10">
    <property type="entry name" value="Ribonuclease H-like superfamily/Ribonuclease H"/>
    <property type="match status" value="1"/>
</dbReference>
<organism evidence="3">
    <name type="scientific">Aphanomyces astaci</name>
    <name type="common">Crayfish plague agent</name>
    <dbReference type="NCBI Taxonomy" id="112090"/>
    <lineage>
        <taxon>Eukaryota</taxon>
        <taxon>Sar</taxon>
        <taxon>Stramenopiles</taxon>
        <taxon>Oomycota</taxon>
        <taxon>Saprolegniomycetes</taxon>
        <taxon>Saprolegniales</taxon>
        <taxon>Verrucalvaceae</taxon>
        <taxon>Aphanomyces</taxon>
    </lineage>
</organism>
<dbReference type="PANTHER" id="PTHR46387:SF2">
    <property type="entry name" value="RIBONUCLEASE HI"/>
    <property type="match status" value="1"/>
</dbReference>
<dbReference type="RefSeq" id="XP_009846033.1">
    <property type="nucleotide sequence ID" value="XM_009847731.1"/>
</dbReference>
<dbReference type="PANTHER" id="PTHR46387">
    <property type="entry name" value="POLYNUCLEOTIDYL TRANSFERASE, RIBONUCLEASE H-LIKE SUPERFAMILY PROTEIN"/>
    <property type="match status" value="1"/>
</dbReference>
<reference evidence="3" key="1">
    <citation type="submission" date="2013-12" db="EMBL/GenBank/DDBJ databases">
        <title>The Genome Sequence of Aphanomyces astaci APO3.</title>
        <authorList>
            <consortium name="The Broad Institute Genomics Platform"/>
            <person name="Russ C."/>
            <person name="Tyler B."/>
            <person name="van West P."/>
            <person name="Dieguez-Uribeondo J."/>
            <person name="Young S.K."/>
            <person name="Zeng Q."/>
            <person name="Gargeya S."/>
            <person name="Fitzgerald M."/>
            <person name="Abouelleil A."/>
            <person name="Alvarado L."/>
            <person name="Chapman S.B."/>
            <person name="Gainer-Dewar J."/>
            <person name="Goldberg J."/>
            <person name="Griggs A."/>
            <person name="Gujja S."/>
            <person name="Hansen M."/>
            <person name="Howarth C."/>
            <person name="Imamovic A."/>
            <person name="Ireland A."/>
            <person name="Larimer J."/>
            <person name="McCowan C."/>
            <person name="Murphy C."/>
            <person name="Pearson M."/>
            <person name="Poon T.W."/>
            <person name="Priest M."/>
            <person name="Roberts A."/>
            <person name="Saif S."/>
            <person name="Shea T."/>
            <person name="Sykes S."/>
            <person name="Wortman J."/>
            <person name="Nusbaum C."/>
            <person name="Birren B."/>
        </authorList>
    </citation>
    <scope>NUCLEOTIDE SEQUENCE [LARGE SCALE GENOMIC DNA]</scope>
    <source>
        <strain evidence="3">APO3</strain>
    </source>
</reference>
<dbReference type="VEuPathDB" id="FungiDB:H257_18636"/>
<dbReference type="STRING" id="112090.W4FAJ8"/>
<dbReference type="OrthoDB" id="1938096at2759"/>
<dbReference type="InterPro" id="IPR002156">
    <property type="entry name" value="RNaseH_domain"/>
</dbReference>
<protein>
    <recommendedName>
        <fullName evidence="2">RNase H type-1 domain-containing protein</fullName>
    </recommendedName>
</protein>
<dbReference type="PROSITE" id="PS50879">
    <property type="entry name" value="RNASE_H_1"/>
    <property type="match status" value="1"/>
</dbReference>
<dbReference type="GO" id="GO:0003676">
    <property type="term" value="F:nucleic acid binding"/>
    <property type="evidence" value="ECO:0007669"/>
    <property type="project" value="InterPro"/>
</dbReference>
<dbReference type="GO" id="GO:0004523">
    <property type="term" value="F:RNA-DNA hybrid ribonuclease activity"/>
    <property type="evidence" value="ECO:0007669"/>
    <property type="project" value="InterPro"/>
</dbReference>
<dbReference type="InterPro" id="IPR012337">
    <property type="entry name" value="RNaseH-like_sf"/>
</dbReference>
<evidence type="ECO:0000256" key="1">
    <source>
        <dbReference type="SAM" id="MobiDB-lite"/>
    </source>
</evidence>
<accession>W4FAJ8</accession>
<feature type="region of interest" description="Disordered" evidence="1">
    <location>
        <begin position="233"/>
        <end position="252"/>
    </location>
</feature>